<dbReference type="InterPro" id="IPR036179">
    <property type="entry name" value="Ig-like_dom_sf"/>
</dbReference>
<comment type="caution">
    <text evidence="5">The sequence shown here is derived from an EMBL/GenBank/DDBJ whole genome shotgun (WGS) entry which is preliminary data.</text>
</comment>
<keyword evidence="2" id="KW-0812">Transmembrane</keyword>
<feature type="signal peptide" evidence="3">
    <location>
        <begin position="1"/>
        <end position="20"/>
    </location>
</feature>
<feature type="region of interest" description="Disordered" evidence="1">
    <location>
        <begin position="1019"/>
        <end position="1078"/>
    </location>
</feature>
<evidence type="ECO:0000313" key="6">
    <source>
        <dbReference type="Proteomes" id="UP001152320"/>
    </source>
</evidence>
<evidence type="ECO:0000259" key="4">
    <source>
        <dbReference type="SMART" id="SM00409"/>
    </source>
</evidence>
<evidence type="ECO:0000256" key="3">
    <source>
        <dbReference type="SAM" id="SignalP"/>
    </source>
</evidence>
<feature type="domain" description="Immunoglobulin" evidence="4">
    <location>
        <begin position="29"/>
        <end position="126"/>
    </location>
</feature>
<feature type="transmembrane region" description="Helical" evidence="2">
    <location>
        <begin position="910"/>
        <end position="937"/>
    </location>
</feature>
<proteinExistence type="predicted"/>
<dbReference type="PANTHER" id="PTHR45889:SF8">
    <property type="entry name" value="IG-LIKE DOMAIN-CONTAINING PROTEIN"/>
    <property type="match status" value="1"/>
</dbReference>
<dbReference type="Gene3D" id="2.60.40.10">
    <property type="entry name" value="Immunoglobulins"/>
    <property type="match status" value="1"/>
</dbReference>
<name>A0A9Q1CSW2_HOLLE</name>
<dbReference type="PANTHER" id="PTHR45889">
    <property type="entry name" value="IG-LIKE DOMAIN-CONTAINING PROTEIN"/>
    <property type="match status" value="1"/>
</dbReference>
<dbReference type="Proteomes" id="UP001152320">
    <property type="component" value="Chromosome 1"/>
</dbReference>
<accession>A0A9Q1CSW2</accession>
<evidence type="ECO:0000256" key="1">
    <source>
        <dbReference type="SAM" id="MobiDB-lite"/>
    </source>
</evidence>
<dbReference type="InterPro" id="IPR003599">
    <property type="entry name" value="Ig_sub"/>
</dbReference>
<dbReference type="SUPFAM" id="SSF48726">
    <property type="entry name" value="Immunoglobulin"/>
    <property type="match status" value="1"/>
</dbReference>
<keyword evidence="3" id="KW-0732">Signal</keyword>
<dbReference type="AlphaFoldDB" id="A0A9Q1CSW2"/>
<feature type="domain" description="Immunoglobulin" evidence="4">
    <location>
        <begin position="804"/>
        <end position="879"/>
    </location>
</feature>
<feature type="chain" id="PRO_5040503736" description="Immunoglobulin domain-containing protein" evidence="3">
    <location>
        <begin position="21"/>
        <end position="1078"/>
    </location>
</feature>
<gene>
    <name evidence="5" type="ORF">HOLleu_04147</name>
</gene>
<keyword evidence="2" id="KW-1133">Transmembrane helix</keyword>
<evidence type="ECO:0000256" key="2">
    <source>
        <dbReference type="SAM" id="Phobius"/>
    </source>
</evidence>
<dbReference type="InterPro" id="IPR013783">
    <property type="entry name" value="Ig-like_fold"/>
</dbReference>
<keyword evidence="2" id="KW-0472">Membrane</keyword>
<protein>
    <recommendedName>
        <fullName evidence="4">Immunoglobulin domain-containing protein</fullName>
    </recommendedName>
</protein>
<evidence type="ECO:0000313" key="5">
    <source>
        <dbReference type="EMBL" id="KAJ8050808.1"/>
    </source>
</evidence>
<keyword evidence="6" id="KW-1185">Reference proteome</keyword>
<dbReference type="EMBL" id="JAIZAY010000001">
    <property type="protein sequence ID" value="KAJ8050808.1"/>
    <property type="molecule type" value="Genomic_DNA"/>
</dbReference>
<reference evidence="5" key="1">
    <citation type="submission" date="2021-10" db="EMBL/GenBank/DDBJ databases">
        <title>Tropical sea cucumber genome reveals ecological adaptation and Cuvierian tubules defense mechanism.</title>
        <authorList>
            <person name="Chen T."/>
        </authorList>
    </citation>
    <scope>NUCLEOTIDE SEQUENCE</scope>
    <source>
        <strain evidence="5">Nanhai2018</strain>
        <tissue evidence="5">Muscle</tissue>
    </source>
</reference>
<organism evidence="5 6">
    <name type="scientific">Holothuria leucospilota</name>
    <name type="common">Black long sea cucumber</name>
    <name type="synonym">Mertensiothuria leucospilota</name>
    <dbReference type="NCBI Taxonomy" id="206669"/>
    <lineage>
        <taxon>Eukaryota</taxon>
        <taxon>Metazoa</taxon>
        <taxon>Echinodermata</taxon>
        <taxon>Eleutherozoa</taxon>
        <taxon>Echinozoa</taxon>
        <taxon>Holothuroidea</taxon>
        <taxon>Aspidochirotacea</taxon>
        <taxon>Aspidochirotida</taxon>
        <taxon>Holothuriidae</taxon>
        <taxon>Holothuria</taxon>
    </lineage>
</organism>
<dbReference type="SMART" id="SM00409">
    <property type="entry name" value="IG"/>
    <property type="match status" value="2"/>
</dbReference>
<sequence length="1078" mass="121082">MFQILLTIVVCQFRIIPAEATDSEGSMCPSVVYLKVGSEGQIPCTCGTFTIVAWYWKEEYDNRGSPIINYDKVQKTGSGYSSGEYDIAENGSLIISSVMRHHEGNFVVTVADDFQHREDTIFIKVIVVVPAAPPYPVVNDKVNQQHVYMDVNRNGTLRCAMFGVYPDVNLTFTSESDKIIFQHDSVLKTPLQNNTFDVTFNMHYIVTDLTLKRLTIFCKVADDNIAEQFPDKTKVDLLFLPVYPVVNGYVYQNHVYLDANREGQLNCLKEKVEAGTSLAWEVVGSSWEGKVSIESAPPDISSNYDGTSNINQIINYTADYSVDRIHLLCKVIQRDTENVFATKVDLLFESVYPVVNGCVNQKHVFLDVDRKGHLTCLKEKVDTDTTLVWKIVDRSMHEKITFQSSAVISKNDDGSVNINQTFDFEVHDHSLERITIECIVEPDTGEHAVATRVDLLFQSVYPLVNGHVSQKHVYLDVDREGHLTCIKENVDAGTTLSWKIVDTSIQEQITFQSREIVLNNNDGTVTINQTFDYEINDHTVDRITIECAVVTPDTDDIPLATKVDLLLQNVYPVVNGHVNQGHVYLDVERVGHLSCVKKNADAEYTLYWVVDPTLHGKIMFESSVVISNNSDGTVNINRIFDYEVRDHSMDRITIECKIMERNTDEHLLATRVDLLFQNVYPMVNGHVNQNHVYLDVERMGHLSCVKENVIAGTRLDWVLDSDLRGKVVFESRTVTLINSDGTVNINQTFDYDILDNSLDRITLECRVIEPESVEHPFTTTVELLFSSVLPPFSDPVISGCYHQPNDCILQVGRSGELTCTVKNSHYPVDLKWSTLDGDKEYLVFGKTRVKSHNSTNLYDVSITTPYTVVDKSVTSVTVQCDAWRSDSSGQILAVAKTSLKMTDGNTNISILIAVLASSLLTVFLVVALGLFVFILWYKNRKMHKKFAEKFLEPLLDRHTQCGNCSPEYTPLAADSAFRERSSFVQMGTIGINPYRTANGGPVRCSSEVCDAGRQEVQDINESLESPDSGNSGSNSRELSGSEASEKYGLMDDIEMPHNYSKQDPLLVNKEGFEDTPMV</sequence>
<feature type="compositionally biased region" description="Polar residues" evidence="1">
    <location>
        <begin position="1019"/>
        <end position="1042"/>
    </location>
</feature>